<evidence type="ECO:0000313" key="2">
    <source>
        <dbReference type="Proteomes" id="UP001150581"/>
    </source>
</evidence>
<evidence type="ECO:0000313" key="1">
    <source>
        <dbReference type="EMBL" id="KAJ1902024.1"/>
    </source>
</evidence>
<dbReference type="EMBL" id="JANBPG010000008">
    <property type="protein sequence ID" value="KAJ1902024.1"/>
    <property type="molecule type" value="Genomic_DNA"/>
</dbReference>
<protein>
    <submittedName>
        <fullName evidence="1">Uncharacterized protein</fullName>
    </submittedName>
</protein>
<name>A0ACC1IWC8_9FUNG</name>
<keyword evidence="2" id="KW-1185">Reference proteome</keyword>
<reference evidence="1" key="1">
    <citation type="submission" date="2022-07" db="EMBL/GenBank/DDBJ databases">
        <title>Phylogenomic reconstructions and comparative analyses of Kickxellomycotina fungi.</title>
        <authorList>
            <person name="Reynolds N.K."/>
            <person name="Stajich J.E."/>
            <person name="Barry K."/>
            <person name="Grigoriev I.V."/>
            <person name="Crous P."/>
            <person name="Smith M.E."/>
        </authorList>
    </citation>
    <scope>NUCLEOTIDE SEQUENCE</scope>
    <source>
        <strain evidence="1">Benny 63K</strain>
    </source>
</reference>
<dbReference type="Proteomes" id="UP001150581">
    <property type="component" value="Unassembled WGS sequence"/>
</dbReference>
<accession>A0ACC1IWC8</accession>
<gene>
    <name evidence="1" type="ORF">LPJ66_000348</name>
</gene>
<sequence>MSRGRGRGNGGRREMSGLHTELMRSTKFGKTDATAAQPLFPEYEFQPNRAPSKEEANVARLMEEFQQEVRSSVFYLKPPLSPPDVERYSDRYLKADEAPKSLKELKTDIHLFPEELHSVLLKKRTKKARAAVDDNASVMAALRNAKDDDSDSDKSGKEDDEELELEGEEEEDEEEGNDYMDSYFDNGEEDDGGDIDDDDGGGDY</sequence>
<organism evidence="1 2">
    <name type="scientific">Kickxella alabastrina</name>
    <dbReference type="NCBI Taxonomy" id="61397"/>
    <lineage>
        <taxon>Eukaryota</taxon>
        <taxon>Fungi</taxon>
        <taxon>Fungi incertae sedis</taxon>
        <taxon>Zoopagomycota</taxon>
        <taxon>Kickxellomycotina</taxon>
        <taxon>Kickxellomycetes</taxon>
        <taxon>Kickxellales</taxon>
        <taxon>Kickxellaceae</taxon>
        <taxon>Kickxella</taxon>
    </lineage>
</organism>
<comment type="caution">
    <text evidence="1">The sequence shown here is derived from an EMBL/GenBank/DDBJ whole genome shotgun (WGS) entry which is preliminary data.</text>
</comment>
<proteinExistence type="predicted"/>